<gene>
    <name evidence="1" type="ORF">ebA3307</name>
</gene>
<dbReference type="HOGENOM" id="CLU_1522152_0_0_4"/>
<keyword evidence="2" id="KW-1185">Reference proteome</keyword>
<proteinExistence type="predicted"/>
<evidence type="ECO:0000313" key="2">
    <source>
        <dbReference type="Proteomes" id="UP000006552"/>
    </source>
</evidence>
<name>Q5P3X4_AROAE</name>
<dbReference type="KEGG" id="eba:ebA3307"/>
<organism evidence="1 2">
    <name type="scientific">Aromatoleum aromaticum (strain DSM 19018 / LMG 30748 / EbN1)</name>
    <name type="common">Azoarcus sp. (strain EbN1)</name>
    <dbReference type="NCBI Taxonomy" id="76114"/>
    <lineage>
        <taxon>Bacteria</taxon>
        <taxon>Pseudomonadati</taxon>
        <taxon>Pseudomonadota</taxon>
        <taxon>Betaproteobacteria</taxon>
        <taxon>Rhodocyclales</taxon>
        <taxon>Rhodocyclaceae</taxon>
        <taxon>Aromatoleum</taxon>
    </lineage>
</organism>
<dbReference type="EMBL" id="CR555306">
    <property type="protein sequence ID" value="CAI07989.1"/>
    <property type="molecule type" value="Genomic_DNA"/>
</dbReference>
<protein>
    <submittedName>
        <fullName evidence="1">Uncharacterized protein</fullName>
    </submittedName>
</protein>
<evidence type="ECO:0000313" key="1">
    <source>
        <dbReference type="EMBL" id="CAI07989.1"/>
    </source>
</evidence>
<dbReference type="Proteomes" id="UP000006552">
    <property type="component" value="Chromosome"/>
</dbReference>
<accession>Q5P3X4</accession>
<dbReference type="AlphaFoldDB" id="Q5P3X4"/>
<sequence length="176" mass="19147">MSGVSAIDAVHQQRDRQVGGVEIGVPGWSGAQIPLDERRRYGIDARASVELVLGIVTADVARCRRRQDTVGADDAAGILVAHDQVLAEGIVEVPECIVSLAICLHLGMALACTQLARPRGCHDLRRGSQHAEYNRYSVPRQARRRLQGGDRGCRGTAETDHWAGRREAHRCAHSAE</sequence>
<dbReference type="STRING" id="76114.ebA3307"/>
<reference evidence="1 2" key="1">
    <citation type="journal article" date="2005" name="Arch. Microbiol.">
        <title>The genome sequence of an anaerobic aromatic-degrading denitrifying bacterium, strain EbN1.</title>
        <authorList>
            <person name="Rabus R."/>
            <person name="Kube M."/>
            <person name="Heider J."/>
            <person name="Beck A."/>
            <person name="Heitmann K."/>
            <person name="Widdel F."/>
            <person name="Reinhardt R."/>
        </authorList>
    </citation>
    <scope>NUCLEOTIDE SEQUENCE [LARGE SCALE GENOMIC DNA]</scope>
    <source>
        <strain evidence="1 2">EbN1</strain>
    </source>
</reference>